<dbReference type="RefSeq" id="XP_019619831.1">
    <property type="nucleotide sequence ID" value="XM_019764272.1"/>
</dbReference>
<dbReference type="KEGG" id="bbel:109466541"/>
<dbReference type="GeneID" id="109466541"/>
<dbReference type="PANTHER" id="PTHR11505">
    <property type="entry name" value="L1 TRANSPOSABLE ELEMENT-RELATED"/>
    <property type="match status" value="1"/>
</dbReference>
<evidence type="ECO:0000313" key="1">
    <source>
        <dbReference type="Proteomes" id="UP000515135"/>
    </source>
</evidence>
<keyword evidence="1" id="KW-1185">Reference proteome</keyword>
<dbReference type="Gene3D" id="3.30.70.1820">
    <property type="entry name" value="L1 transposable element, RRM domain"/>
    <property type="match status" value="1"/>
</dbReference>
<organism evidence="1 2">
    <name type="scientific">Branchiostoma belcheri</name>
    <name type="common">Amphioxus</name>
    <dbReference type="NCBI Taxonomy" id="7741"/>
    <lineage>
        <taxon>Eukaryota</taxon>
        <taxon>Metazoa</taxon>
        <taxon>Chordata</taxon>
        <taxon>Cephalochordata</taxon>
        <taxon>Leptocardii</taxon>
        <taxon>Amphioxiformes</taxon>
        <taxon>Branchiostomatidae</taxon>
        <taxon>Branchiostoma</taxon>
    </lineage>
</organism>
<dbReference type="OrthoDB" id="8915690at2759"/>
<name>A0A6P4YRK8_BRABE</name>
<protein>
    <submittedName>
        <fullName evidence="2">Protein unc-13 homolog C-like</fullName>
    </submittedName>
</protein>
<gene>
    <name evidence="2" type="primary">LOC109466541</name>
</gene>
<accession>A0A6P4YRK8</accession>
<dbReference type="Proteomes" id="UP000515135">
    <property type="component" value="Unplaced"/>
</dbReference>
<sequence length="252" mass="29922">MAPRKGNTSEDDSISLSVVKELLELQERNFKSFLDTIMESTHKRMDNIIREVQEIKDSLQYSQKEIDENKINLLRHIQKVEDIDTEITLLKKDITANDTKVDYLENQSRRNNILIDGVADTKDETWEQCEQKVRELVREKLKLDPKQIEIERAHRNGRFNDGGRPRPIVAKLLRYKDRDQIMKRAKYLKGTHIYINEDYSEKVRQKRKELIPQMKAERERGNIAYLKFDKLVVHPPGEGRTDRRRTRADSRH</sequence>
<reference evidence="2" key="1">
    <citation type="submission" date="2025-08" db="UniProtKB">
        <authorList>
            <consortium name="RefSeq"/>
        </authorList>
    </citation>
    <scope>IDENTIFICATION</scope>
    <source>
        <tissue evidence="2">Gonad</tissue>
    </source>
</reference>
<evidence type="ECO:0000313" key="2">
    <source>
        <dbReference type="RefSeq" id="XP_019619831.1"/>
    </source>
</evidence>
<dbReference type="AlphaFoldDB" id="A0A6P4YRK8"/>
<proteinExistence type="predicted"/>
<dbReference type="InterPro" id="IPR004244">
    <property type="entry name" value="Transposase_22"/>
</dbReference>